<dbReference type="Proteomes" id="UP000298681">
    <property type="component" value="Unassembled WGS sequence"/>
</dbReference>
<dbReference type="GO" id="GO:0008237">
    <property type="term" value="F:metallopeptidase activity"/>
    <property type="evidence" value="ECO:0007669"/>
    <property type="project" value="UniProtKB-KW"/>
</dbReference>
<dbReference type="PANTHER" id="PTHR31817">
    <property type="match status" value="1"/>
</dbReference>
<accession>A0A4Z1RFM1</accession>
<keyword evidence="6" id="KW-1185">Reference proteome</keyword>
<evidence type="ECO:0000256" key="2">
    <source>
        <dbReference type="ARBA" id="ARBA00022670"/>
    </source>
</evidence>
<name>A0A4Z1RFM1_9GAMM</name>
<dbReference type="RefSeq" id="WP_134674329.1">
    <property type="nucleotide sequence ID" value="NZ_SPUH01000001.1"/>
</dbReference>
<keyword evidence="3" id="KW-0378">Hydrolase</keyword>
<gene>
    <name evidence="5" type="ORF">E4582_09510</name>
</gene>
<evidence type="ECO:0000256" key="3">
    <source>
        <dbReference type="ARBA" id="ARBA00022801"/>
    </source>
</evidence>
<evidence type="ECO:0000256" key="1">
    <source>
        <dbReference type="ARBA" id="ARBA00001947"/>
    </source>
</evidence>
<dbReference type="Pfam" id="PF08014">
    <property type="entry name" value="MATCAP"/>
    <property type="match status" value="1"/>
</dbReference>
<keyword evidence="2" id="KW-0645">Protease</keyword>
<dbReference type="SMART" id="SM01154">
    <property type="entry name" value="DUF1704"/>
    <property type="match status" value="1"/>
</dbReference>
<dbReference type="GO" id="GO:0080164">
    <property type="term" value="P:regulation of nitric oxide metabolic process"/>
    <property type="evidence" value="ECO:0007669"/>
    <property type="project" value="TreeGrafter"/>
</dbReference>
<evidence type="ECO:0000313" key="5">
    <source>
        <dbReference type="EMBL" id="TKS54973.1"/>
    </source>
</evidence>
<dbReference type="EMBL" id="SPUH01000001">
    <property type="protein sequence ID" value="TKS54973.1"/>
    <property type="molecule type" value="Genomic_DNA"/>
</dbReference>
<sequence length="422" mass="45543">MTDPVAHHAALDRRMVAAARGVRVLALASWPASVQRRFLDEAMAGRLALPRVVYPPHDFSQARHEFDAIAAEADAAHPLGVYLVESARQWSIAAELVESLGTPAVGAHSLALYGGPGDALPGGEVTARDAARHFIGIADEFDTELIAPHEQVEISATALQLWLQGELDQFFAGRVVAVELDPELIAKAAAGAYRIRLRSGAAYTDYDRHQLLQHEALVHSLTALNGREQPVLGSLALSSPRITAVQEGLATMAEQITGNIDIERLKRIGLRIEAVALALDGADFIEVYRYFLDAGQTAAESFASAQRVFRGVPVEGGYAFTKDTVYLRGLIDVHTFFRRALAAGRLRLCRLLFAGKMTLEDVIRFEPLFDDGTLLPPHWLPPWVARANGLAGMLAFSLFANRIRLGAVDGPTGKGPIAPAAG</sequence>
<comment type="caution">
    <text evidence="5">The sequence shown here is derived from an EMBL/GenBank/DDBJ whole genome shotgun (WGS) entry which is preliminary data.</text>
</comment>
<dbReference type="InterPro" id="IPR012548">
    <property type="entry name" value="MATCAP"/>
</dbReference>
<comment type="cofactor">
    <cofactor evidence="1">
        <name>Zn(2+)</name>
        <dbReference type="ChEBI" id="CHEBI:29105"/>
    </cofactor>
</comment>
<reference evidence="5 6" key="1">
    <citation type="submission" date="2019-01" db="EMBL/GenBank/DDBJ databases">
        <authorList>
            <person name="Zhang S."/>
        </authorList>
    </citation>
    <scope>NUCLEOTIDE SEQUENCE [LARGE SCALE GENOMIC DNA]</scope>
    <source>
        <strain evidence="5 6">1626</strain>
    </source>
</reference>
<dbReference type="GO" id="GO:0006508">
    <property type="term" value="P:proteolysis"/>
    <property type="evidence" value="ECO:0007669"/>
    <property type="project" value="UniProtKB-KW"/>
</dbReference>
<keyword evidence="4" id="KW-0482">Metalloprotease</keyword>
<proteinExistence type="predicted"/>
<evidence type="ECO:0000313" key="6">
    <source>
        <dbReference type="Proteomes" id="UP000298681"/>
    </source>
</evidence>
<evidence type="ECO:0000256" key="4">
    <source>
        <dbReference type="ARBA" id="ARBA00023049"/>
    </source>
</evidence>
<dbReference type="PANTHER" id="PTHR31817:SF0">
    <property type="entry name" value="CHROMOSOME UNDETERMINED SCAFFOLD_67, WHOLE GENOME SHOTGUN SEQUENCE"/>
    <property type="match status" value="1"/>
</dbReference>
<dbReference type="AlphaFoldDB" id="A0A4Z1RFM1"/>
<organism evidence="5 6">
    <name type="scientific">Luteimonas yindakuii</name>
    <dbReference type="NCBI Taxonomy" id="2565782"/>
    <lineage>
        <taxon>Bacteria</taxon>
        <taxon>Pseudomonadati</taxon>
        <taxon>Pseudomonadota</taxon>
        <taxon>Gammaproteobacteria</taxon>
        <taxon>Lysobacterales</taxon>
        <taxon>Lysobacteraceae</taxon>
        <taxon>Luteimonas</taxon>
    </lineage>
</organism>
<protein>
    <submittedName>
        <fullName evidence="5">DUF1704 domain-containing protein</fullName>
    </submittedName>
</protein>